<accession>A0ABQ5EA18</accession>
<reference evidence="1" key="2">
    <citation type="submission" date="2022-01" db="EMBL/GenBank/DDBJ databases">
        <authorList>
            <person name="Yamashiro T."/>
            <person name="Shiraishi A."/>
            <person name="Satake H."/>
            <person name="Nakayama K."/>
        </authorList>
    </citation>
    <scope>NUCLEOTIDE SEQUENCE</scope>
</reference>
<comment type="caution">
    <text evidence="1">The sequence shown here is derived from an EMBL/GenBank/DDBJ whole genome shotgun (WGS) entry which is preliminary data.</text>
</comment>
<dbReference type="Proteomes" id="UP001151760">
    <property type="component" value="Unassembled WGS sequence"/>
</dbReference>
<evidence type="ECO:0000313" key="2">
    <source>
        <dbReference type="Proteomes" id="UP001151760"/>
    </source>
</evidence>
<reference evidence="1" key="1">
    <citation type="journal article" date="2022" name="Int. J. Mol. Sci.">
        <title>Draft Genome of Tanacetum Coccineum: Genomic Comparison of Closely Related Tanacetum-Family Plants.</title>
        <authorList>
            <person name="Yamashiro T."/>
            <person name="Shiraishi A."/>
            <person name="Nakayama K."/>
            <person name="Satake H."/>
        </authorList>
    </citation>
    <scope>NUCLEOTIDE SEQUENCE</scope>
</reference>
<protein>
    <submittedName>
        <fullName evidence="1">Uncharacterized protein</fullName>
    </submittedName>
</protein>
<proteinExistence type="predicted"/>
<gene>
    <name evidence="1" type="ORF">Tco_0973905</name>
</gene>
<dbReference type="EMBL" id="BQNB010016094">
    <property type="protein sequence ID" value="GJT47748.1"/>
    <property type="molecule type" value="Genomic_DNA"/>
</dbReference>
<keyword evidence="2" id="KW-1185">Reference proteome</keyword>
<sequence length="152" mass="17678">MDDPNITMKEYIQLAAEKACRRSQMFNWETATYGKVRYCENIDYSKDFETDFPTIIYKDALAPNHEISSKPMISPHRDDIYDFDFKISFDESDESDDEDYIVSYDENLFSYKLTSVNDLKPDTDNYQVKINISSEEIAIEPSDSIVDTNVDA</sequence>
<organism evidence="1 2">
    <name type="scientific">Tanacetum coccineum</name>
    <dbReference type="NCBI Taxonomy" id="301880"/>
    <lineage>
        <taxon>Eukaryota</taxon>
        <taxon>Viridiplantae</taxon>
        <taxon>Streptophyta</taxon>
        <taxon>Embryophyta</taxon>
        <taxon>Tracheophyta</taxon>
        <taxon>Spermatophyta</taxon>
        <taxon>Magnoliopsida</taxon>
        <taxon>eudicotyledons</taxon>
        <taxon>Gunneridae</taxon>
        <taxon>Pentapetalae</taxon>
        <taxon>asterids</taxon>
        <taxon>campanulids</taxon>
        <taxon>Asterales</taxon>
        <taxon>Asteraceae</taxon>
        <taxon>Asteroideae</taxon>
        <taxon>Anthemideae</taxon>
        <taxon>Anthemidinae</taxon>
        <taxon>Tanacetum</taxon>
    </lineage>
</organism>
<evidence type="ECO:0000313" key="1">
    <source>
        <dbReference type="EMBL" id="GJT47748.1"/>
    </source>
</evidence>
<name>A0ABQ5EA18_9ASTR</name>